<dbReference type="AlphaFoldDB" id="A0ABD2BIL3"/>
<reference evidence="1 2" key="1">
    <citation type="journal article" date="2024" name="Ann. Entomol. Soc. Am.">
        <title>Genomic analyses of the southern and eastern yellowjacket wasps (Hymenoptera: Vespidae) reveal evolutionary signatures of social life.</title>
        <authorList>
            <person name="Catto M.A."/>
            <person name="Caine P.B."/>
            <person name="Orr S.E."/>
            <person name="Hunt B.G."/>
            <person name="Goodisman M.A.D."/>
        </authorList>
    </citation>
    <scope>NUCLEOTIDE SEQUENCE [LARGE SCALE GENOMIC DNA]</scope>
    <source>
        <strain evidence="1">232</strain>
        <tissue evidence="1">Head and thorax</tissue>
    </source>
</reference>
<protein>
    <submittedName>
        <fullName evidence="1">Uncharacterized protein</fullName>
    </submittedName>
</protein>
<dbReference type="Proteomes" id="UP001607303">
    <property type="component" value="Unassembled WGS sequence"/>
</dbReference>
<keyword evidence="2" id="KW-1185">Reference proteome</keyword>
<evidence type="ECO:0000313" key="2">
    <source>
        <dbReference type="Proteomes" id="UP001607303"/>
    </source>
</evidence>
<gene>
    <name evidence="1" type="ORF">V1477_014514</name>
</gene>
<accession>A0ABD2BIL3</accession>
<dbReference type="EMBL" id="JAYRBN010000075">
    <property type="protein sequence ID" value="KAL2732273.1"/>
    <property type="molecule type" value="Genomic_DNA"/>
</dbReference>
<evidence type="ECO:0000313" key="1">
    <source>
        <dbReference type="EMBL" id="KAL2732273.1"/>
    </source>
</evidence>
<name>A0ABD2BIL3_VESMC</name>
<organism evidence="1 2">
    <name type="scientific">Vespula maculifrons</name>
    <name type="common">Eastern yellow jacket</name>
    <name type="synonym">Wasp</name>
    <dbReference type="NCBI Taxonomy" id="7453"/>
    <lineage>
        <taxon>Eukaryota</taxon>
        <taxon>Metazoa</taxon>
        <taxon>Ecdysozoa</taxon>
        <taxon>Arthropoda</taxon>
        <taxon>Hexapoda</taxon>
        <taxon>Insecta</taxon>
        <taxon>Pterygota</taxon>
        <taxon>Neoptera</taxon>
        <taxon>Endopterygota</taxon>
        <taxon>Hymenoptera</taxon>
        <taxon>Apocrita</taxon>
        <taxon>Aculeata</taxon>
        <taxon>Vespoidea</taxon>
        <taxon>Vespidae</taxon>
        <taxon>Vespinae</taxon>
        <taxon>Vespula</taxon>
    </lineage>
</organism>
<comment type="caution">
    <text evidence="1">The sequence shown here is derived from an EMBL/GenBank/DDBJ whole genome shotgun (WGS) entry which is preliminary data.</text>
</comment>
<sequence length="80" mass="8866">MYRPSCKVSSWNLMKARPISIGIKLECMVCSAKETNAFSEDVTVQESPVSTFKEEGRANGAGRVTEAKDRRLDNGLLLMI</sequence>
<proteinExistence type="predicted"/>